<proteinExistence type="predicted"/>
<gene>
    <name evidence="1" type="ORF">ACFSFY_02675</name>
</gene>
<dbReference type="Pfam" id="PF12732">
    <property type="entry name" value="YtxH"/>
    <property type="match status" value="1"/>
</dbReference>
<protein>
    <submittedName>
        <fullName evidence="1">YtxH domain-containing protein</fullName>
    </submittedName>
</protein>
<dbReference type="RefSeq" id="WP_381535639.1">
    <property type="nucleotide sequence ID" value="NZ_JBHUGI010000005.1"/>
</dbReference>
<reference evidence="2" key="1">
    <citation type="journal article" date="2019" name="Int. J. Syst. Evol. Microbiol.">
        <title>The Global Catalogue of Microorganisms (GCM) 10K type strain sequencing project: providing services to taxonomists for standard genome sequencing and annotation.</title>
        <authorList>
            <consortium name="The Broad Institute Genomics Platform"/>
            <consortium name="The Broad Institute Genome Sequencing Center for Infectious Disease"/>
            <person name="Wu L."/>
            <person name="Ma J."/>
        </authorList>
    </citation>
    <scope>NUCLEOTIDE SEQUENCE [LARGE SCALE GENOMIC DNA]</scope>
    <source>
        <strain evidence="2">CGMCC 4.7177</strain>
    </source>
</reference>
<comment type="caution">
    <text evidence="1">The sequence shown here is derived from an EMBL/GenBank/DDBJ whole genome shotgun (WGS) entry which is preliminary data.</text>
</comment>
<dbReference type="InterPro" id="IPR024623">
    <property type="entry name" value="YtxH"/>
</dbReference>
<sequence length="120" mass="13245">MKTSTFFIGLAVGTVAAAVTVLYSTPKSGSELRTSVKSASTDMKELLLDAKEKINDLKTSITKLTAEAKKTVPGAIDDIKESIVDWQQGSEPNKQRMEKELYEIRTAIEKLEELITPQQK</sequence>
<accession>A0ABW4SDS1</accession>
<dbReference type="Proteomes" id="UP001597218">
    <property type="component" value="Unassembled WGS sequence"/>
</dbReference>
<dbReference type="InterPro" id="IPR052928">
    <property type="entry name" value="Desiccation-related_membrane"/>
</dbReference>
<keyword evidence="2" id="KW-1185">Reference proteome</keyword>
<name>A0ABW4SDS1_9BACL</name>
<dbReference type="PANTHER" id="PTHR35792:SF3">
    <property type="entry name" value="IG HYPOTHETICAL 17707"/>
    <property type="match status" value="1"/>
</dbReference>
<organism evidence="1 2">
    <name type="scientific">Sporosarcina siberiensis</name>
    <dbReference type="NCBI Taxonomy" id="1365606"/>
    <lineage>
        <taxon>Bacteria</taxon>
        <taxon>Bacillati</taxon>
        <taxon>Bacillota</taxon>
        <taxon>Bacilli</taxon>
        <taxon>Bacillales</taxon>
        <taxon>Caryophanaceae</taxon>
        <taxon>Sporosarcina</taxon>
    </lineage>
</organism>
<evidence type="ECO:0000313" key="2">
    <source>
        <dbReference type="Proteomes" id="UP001597218"/>
    </source>
</evidence>
<dbReference type="EMBL" id="JBHUGI010000005">
    <property type="protein sequence ID" value="MFD1926980.1"/>
    <property type="molecule type" value="Genomic_DNA"/>
</dbReference>
<dbReference type="PANTHER" id="PTHR35792">
    <property type="entry name" value="GENERAL STRESS PROTEIN"/>
    <property type="match status" value="1"/>
</dbReference>
<evidence type="ECO:0000313" key="1">
    <source>
        <dbReference type="EMBL" id="MFD1926980.1"/>
    </source>
</evidence>